<dbReference type="KEGG" id="aaco:K1I37_06310"/>
<dbReference type="InterPro" id="IPR001173">
    <property type="entry name" value="Glyco_trans_2-like"/>
</dbReference>
<dbReference type="InterPro" id="IPR029044">
    <property type="entry name" value="Nucleotide-diphossugar_trans"/>
</dbReference>
<accession>A0A9E6ZJ61</accession>
<dbReference type="PANTHER" id="PTHR43685">
    <property type="entry name" value="GLYCOSYLTRANSFERASE"/>
    <property type="match status" value="1"/>
</dbReference>
<feature type="domain" description="Glycosyltransferase 2-like" evidence="4">
    <location>
        <begin position="11"/>
        <end position="177"/>
    </location>
</feature>
<evidence type="ECO:0000313" key="6">
    <source>
        <dbReference type="Proteomes" id="UP000829401"/>
    </source>
</evidence>
<dbReference type="STRING" id="1356854.N007_14285"/>
<keyword evidence="6" id="KW-1185">Reference proteome</keyword>
<evidence type="ECO:0000313" key="5">
    <source>
        <dbReference type="EMBL" id="UNO50098.1"/>
    </source>
</evidence>
<evidence type="ECO:0000256" key="3">
    <source>
        <dbReference type="ARBA" id="ARBA00022679"/>
    </source>
</evidence>
<dbReference type="PANTHER" id="PTHR43685:SF5">
    <property type="entry name" value="GLYCOSYLTRANSFERASE EPSE-RELATED"/>
    <property type="match status" value="1"/>
</dbReference>
<evidence type="ECO:0000256" key="1">
    <source>
        <dbReference type="ARBA" id="ARBA00006739"/>
    </source>
</evidence>
<keyword evidence="3" id="KW-0808">Transferase</keyword>
<keyword evidence="2" id="KW-0328">Glycosyltransferase</keyword>
<reference evidence="6" key="1">
    <citation type="journal article" date="2022" name="G3 (Bethesda)">
        <title>Unveiling the complete genome sequence of Alicyclobacillus acidoterrestris DSM 3922T, a taint-producing strain.</title>
        <authorList>
            <person name="Leonardo I.C."/>
            <person name="Barreto Crespo M.T."/>
            <person name="Gaspar F.B."/>
        </authorList>
    </citation>
    <scope>NUCLEOTIDE SEQUENCE [LARGE SCALE GENOMIC DNA]</scope>
    <source>
        <strain evidence="6">DSM 3922</strain>
    </source>
</reference>
<dbReference type="CDD" id="cd00761">
    <property type="entry name" value="Glyco_tranf_GTA_type"/>
    <property type="match status" value="1"/>
</dbReference>
<protein>
    <submittedName>
        <fullName evidence="5">Glycosyltransferase family 2 protein</fullName>
    </submittedName>
</protein>
<name>T0BQA1_ALIAG</name>
<dbReference type="InterPro" id="IPR050834">
    <property type="entry name" value="Glycosyltransf_2"/>
</dbReference>
<dbReference type="AlphaFoldDB" id="T0BQA1"/>
<dbReference type="Pfam" id="PF00535">
    <property type="entry name" value="Glycos_transf_2"/>
    <property type="match status" value="1"/>
</dbReference>
<dbReference type="SUPFAM" id="SSF53448">
    <property type="entry name" value="Nucleotide-diphospho-sugar transferases"/>
    <property type="match status" value="1"/>
</dbReference>
<dbReference type="EMBL" id="CP080467">
    <property type="protein sequence ID" value="UNO50098.1"/>
    <property type="molecule type" value="Genomic_DNA"/>
</dbReference>
<accession>T0BQA1</accession>
<evidence type="ECO:0000256" key="2">
    <source>
        <dbReference type="ARBA" id="ARBA00022676"/>
    </source>
</evidence>
<dbReference type="Gene3D" id="3.90.550.10">
    <property type="entry name" value="Spore Coat Polysaccharide Biosynthesis Protein SpsA, Chain A"/>
    <property type="match status" value="1"/>
</dbReference>
<dbReference type="OrthoDB" id="396512at2"/>
<dbReference type="eggNOG" id="COG1215">
    <property type="taxonomic scope" value="Bacteria"/>
</dbReference>
<dbReference type="Proteomes" id="UP000829401">
    <property type="component" value="Chromosome"/>
</dbReference>
<organism evidence="5 6">
    <name type="scientific">Alicyclobacillus acidoterrestris (strain ATCC 49025 / DSM 3922 / CIP 106132 / NCIMB 13137 / GD3B)</name>
    <dbReference type="NCBI Taxonomy" id="1356854"/>
    <lineage>
        <taxon>Bacteria</taxon>
        <taxon>Bacillati</taxon>
        <taxon>Bacillota</taxon>
        <taxon>Bacilli</taxon>
        <taxon>Bacillales</taxon>
        <taxon>Alicyclobacillaceae</taxon>
        <taxon>Alicyclobacillus</taxon>
    </lineage>
</organism>
<dbReference type="GO" id="GO:0016757">
    <property type="term" value="F:glycosyltransferase activity"/>
    <property type="evidence" value="ECO:0007669"/>
    <property type="project" value="UniProtKB-KW"/>
</dbReference>
<comment type="similarity">
    <text evidence="1">Belongs to the glycosyltransferase 2 family.</text>
</comment>
<sequence length="227" mass="25999">MGFPRRPGLVSIVVPAYNAAQYLNDCLDSLQHQTYPDIEIIVVNDASTDHTTRVLEQWTRRFRDASRILSVTMPRNIGFAGAVHTGFFMSAGEFIAVQDADDISHPERIQRQVDYLRAHPEVDLVGTNYKTFKRRPEEPGQFSNWLAYGEQIRQVYASGGHCVCHGTILFRGRLFDQVGGPTRRVEGAEDYEFIVRCLSAPANIENLPDVLYFYREHTNQRSRAYYH</sequence>
<gene>
    <name evidence="5" type="ORF">K1I37_06310</name>
</gene>
<proteinExistence type="inferred from homology"/>
<dbReference type="RefSeq" id="WP_021298004.1">
    <property type="nucleotide sequence ID" value="NZ_AURB01000167.1"/>
</dbReference>
<evidence type="ECO:0000259" key="4">
    <source>
        <dbReference type="Pfam" id="PF00535"/>
    </source>
</evidence>